<dbReference type="Pfam" id="PF00425">
    <property type="entry name" value="Chorismate_bind"/>
    <property type="match status" value="1"/>
</dbReference>
<dbReference type="NCBIfam" id="NF005380">
    <property type="entry name" value="PRK06923.1"/>
    <property type="match status" value="1"/>
</dbReference>
<dbReference type="RefSeq" id="WP_244743187.1">
    <property type="nucleotide sequence ID" value="NZ_CP095071.1"/>
</dbReference>
<proteinExistence type="inferred from homology"/>
<accession>A0ABY4GKC6</accession>
<dbReference type="Proteomes" id="UP000831537">
    <property type="component" value="Chromosome"/>
</dbReference>
<sequence>MLLTDVLKQTGNELMKQYEVGDYFLASPNQTLKGSGVFAAVDWTPGQAKYPTLAESVQATISEAKEAGHAHPIVIGAVPFDKKNAAHLVVPKEVDIAGPIESGEAQDHNDFHASYTLEPVPKPEDYERGVNDGLDRIQKGDIEKLVLSRSLRMTSDQPIQVESILSNLAHHNTSGYTFALDLPKENDRSRTLIGASPELLVSKSGFMVMANPLAGSRPRSSDPVEDQRRADELIQSAKDLHEHAVVVRAVKESLDPLCELIHVPEEPSLIKTETMWHLSTEVKGIVRDEKTSSLALATALHPTPAVCGHPTEAAHEAIRDIEPFDRQYFTGMVGWCNERGDGEWIVTIRCAEATEHSMQLFAGAGVVAGSKAEEELAETGAKMQTMLRAMGIQDN</sequence>
<dbReference type="InterPro" id="IPR005801">
    <property type="entry name" value="ADC_synthase"/>
</dbReference>
<evidence type="ECO:0000256" key="1">
    <source>
        <dbReference type="ARBA" id="ARBA00000799"/>
    </source>
</evidence>
<gene>
    <name evidence="7" type="primary">dhbC</name>
    <name evidence="7" type="ORF">MUN87_19545</name>
</gene>
<comment type="similarity">
    <text evidence="2">Belongs to the isochorismate synthase family.</text>
</comment>
<dbReference type="SUPFAM" id="SSF56322">
    <property type="entry name" value="ADC synthase"/>
    <property type="match status" value="1"/>
</dbReference>
<feature type="domain" description="Chorismate-utilising enzyme C-terminal" evidence="6">
    <location>
        <begin position="123"/>
        <end position="382"/>
    </location>
</feature>
<evidence type="ECO:0000256" key="2">
    <source>
        <dbReference type="ARBA" id="ARBA00005297"/>
    </source>
</evidence>
<evidence type="ECO:0000313" key="8">
    <source>
        <dbReference type="Proteomes" id="UP000831537"/>
    </source>
</evidence>
<evidence type="ECO:0000313" key="7">
    <source>
        <dbReference type="EMBL" id="UOQ84821.1"/>
    </source>
</evidence>
<evidence type="ECO:0000256" key="4">
    <source>
        <dbReference type="ARBA" id="ARBA00023235"/>
    </source>
</evidence>
<dbReference type="EMBL" id="CP095071">
    <property type="protein sequence ID" value="UOQ84821.1"/>
    <property type="molecule type" value="Genomic_DNA"/>
</dbReference>
<keyword evidence="8" id="KW-1185">Reference proteome</keyword>
<name>A0ABY4GKC6_9BACI</name>
<dbReference type="InterPro" id="IPR004561">
    <property type="entry name" value="IsoChor_synthase"/>
</dbReference>
<dbReference type="PANTHER" id="PTHR42839:SF2">
    <property type="entry name" value="ISOCHORISMATE SYNTHASE ENTC"/>
    <property type="match status" value="1"/>
</dbReference>
<evidence type="ECO:0000256" key="5">
    <source>
        <dbReference type="ARBA" id="ARBA00041564"/>
    </source>
</evidence>
<dbReference type="NCBIfam" id="TIGR00543">
    <property type="entry name" value="isochor_syn"/>
    <property type="match status" value="1"/>
</dbReference>
<reference evidence="7 8" key="1">
    <citation type="submission" date="2022-04" db="EMBL/GenBank/DDBJ databases">
        <title>Gracilibacillus sp. isolated from saltern.</title>
        <authorList>
            <person name="Won M."/>
            <person name="Lee C.-M."/>
            <person name="Woen H.-Y."/>
            <person name="Kwon S.-W."/>
        </authorList>
    </citation>
    <scope>NUCLEOTIDE SEQUENCE [LARGE SCALE GENOMIC DNA]</scope>
    <source>
        <strain evidence="7 8">SSPM10-3</strain>
    </source>
</reference>
<keyword evidence="4" id="KW-0413">Isomerase</keyword>
<protein>
    <recommendedName>
        <fullName evidence="3">isochorismate synthase</fullName>
        <ecNumber evidence="3">5.4.4.2</ecNumber>
    </recommendedName>
    <alternativeName>
        <fullName evidence="5">Isochorismate mutase</fullName>
    </alternativeName>
</protein>
<dbReference type="PANTHER" id="PTHR42839">
    <property type="entry name" value="ISOCHORISMATE SYNTHASE ENTC"/>
    <property type="match status" value="1"/>
</dbReference>
<organism evidence="7 8">
    <name type="scientific">Gracilibacillus salinarum</name>
    <dbReference type="NCBI Taxonomy" id="2932255"/>
    <lineage>
        <taxon>Bacteria</taxon>
        <taxon>Bacillati</taxon>
        <taxon>Bacillota</taxon>
        <taxon>Bacilli</taxon>
        <taxon>Bacillales</taxon>
        <taxon>Bacillaceae</taxon>
        <taxon>Gracilibacillus</taxon>
    </lineage>
</organism>
<evidence type="ECO:0000256" key="3">
    <source>
        <dbReference type="ARBA" id="ARBA00012824"/>
    </source>
</evidence>
<dbReference type="EC" id="5.4.4.2" evidence="3"/>
<dbReference type="Gene3D" id="3.60.120.10">
    <property type="entry name" value="Anthranilate synthase"/>
    <property type="match status" value="1"/>
</dbReference>
<dbReference type="InterPro" id="IPR015890">
    <property type="entry name" value="Chorismate_C"/>
</dbReference>
<evidence type="ECO:0000259" key="6">
    <source>
        <dbReference type="Pfam" id="PF00425"/>
    </source>
</evidence>
<comment type="catalytic activity">
    <reaction evidence="1">
        <text>chorismate = isochorismate</text>
        <dbReference type="Rhea" id="RHEA:18985"/>
        <dbReference type="ChEBI" id="CHEBI:29748"/>
        <dbReference type="ChEBI" id="CHEBI:29780"/>
        <dbReference type="EC" id="5.4.4.2"/>
    </reaction>
</comment>